<dbReference type="PANTHER" id="PTHR13359">
    <property type="entry name" value="39S RIBOSOMAL PROTEIN L40, MITOCHONDRIAL"/>
    <property type="match status" value="1"/>
</dbReference>
<dbReference type="InterPro" id="IPR039145">
    <property type="entry name" value="Ribosomal_mL40_metazoa/plant"/>
</dbReference>
<feature type="compositionally biased region" description="Polar residues" evidence="1">
    <location>
        <begin position="157"/>
        <end position="175"/>
    </location>
</feature>
<dbReference type="Gramene" id="TraesCLE_scaffold_001897_01G000400.1">
    <property type="protein sequence ID" value="TraesCLE_scaffold_001897_01G000400.1"/>
    <property type="gene ID" value="TraesCLE_scaffold_001897_01G000400"/>
</dbReference>
<sequence length="398" mass="43317">MGLLCKDGAFFWANWASRCRAYIGRKEERFFGPIFRAQLLPLLSFPPLSLVSPLPAAAAATRLLRDLHLTAAQIQLRRRAQPPPPSPSAPSSQSEPQRRPRRPPPPAGPAAPAAPSPDTSCHRSWPSSQGGAMASGIMFRRLSKTLTMSPATALASGMTSQHHQLQQRAPVSGTSKGKAKLKAGMPLRRSVIAKKGGAPATAGSGGAGRGRREAMERITQIAESCLKSSTPLRHLSPKERLREAKREELGLISKERQRELDAAKAKAKAKSKGASGGDGDRVLMGPPGLDYISLGLVDEETIPEYELTVEDGRRLAKEYSRVLIRRHRARQTAESTLLRLKKEAIAALPEKLRAAAMVPDMTPFPANRYMATLTPPIEGYIEKVRDAAKKYSVKEKLR</sequence>
<reference evidence="2" key="1">
    <citation type="submission" date="2018-08" db="EMBL/GenBank/DDBJ databases">
        <authorList>
            <person name="Rossello M."/>
        </authorList>
    </citation>
    <scope>NUCLEOTIDE SEQUENCE [LARGE SCALE GENOMIC DNA]</scope>
    <source>
        <strain evidence="2">cv. Chinese Spring</strain>
    </source>
</reference>
<dbReference type="OMA" id="FWANWAS"/>
<dbReference type="Gramene" id="TraesCS4A03G0863600.1">
    <property type="protein sequence ID" value="TraesCS4A03G0863600.1.CDS"/>
    <property type="gene ID" value="TraesCS4A03G0863600"/>
</dbReference>
<dbReference type="GO" id="GO:0005762">
    <property type="term" value="C:mitochondrial large ribosomal subunit"/>
    <property type="evidence" value="ECO:0007669"/>
    <property type="project" value="InterPro"/>
</dbReference>
<dbReference type="Gramene" id="TraesCS4A02G348500.1">
    <property type="protein sequence ID" value="TraesCS4A02G348500.1"/>
    <property type="gene ID" value="TraesCS4A02G348500"/>
</dbReference>
<dbReference type="Gramene" id="TraesCAD_scaffold_003613_01G000900.1">
    <property type="protein sequence ID" value="TraesCAD_scaffold_003613_01G000900.1"/>
    <property type="gene ID" value="TraesCAD_scaffold_003613_01G000900"/>
</dbReference>
<name>A0A3B6HYX7_WHEAT</name>
<dbReference type="OrthoDB" id="64875at2759"/>
<dbReference type="AlphaFoldDB" id="A0A3B6HYX7"/>
<reference evidence="2" key="2">
    <citation type="submission" date="2018-10" db="UniProtKB">
        <authorList>
            <consortium name="EnsemblPlants"/>
        </authorList>
    </citation>
    <scope>IDENTIFICATION</scope>
</reference>
<organism evidence="2">
    <name type="scientific">Triticum aestivum</name>
    <name type="common">Wheat</name>
    <dbReference type="NCBI Taxonomy" id="4565"/>
    <lineage>
        <taxon>Eukaryota</taxon>
        <taxon>Viridiplantae</taxon>
        <taxon>Streptophyta</taxon>
        <taxon>Embryophyta</taxon>
        <taxon>Tracheophyta</taxon>
        <taxon>Spermatophyta</taxon>
        <taxon>Magnoliopsida</taxon>
        <taxon>Liliopsida</taxon>
        <taxon>Poales</taxon>
        <taxon>Poaceae</taxon>
        <taxon>BOP clade</taxon>
        <taxon>Pooideae</taxon>
        <taxon>Triticodae</taxon>
        <taxon>Triticeae</taxon>
        <taxon>Triticinae</taxon>
        <taxon>Triticum</taxon>
    </lineage>
</organism>
<dbReference type="STRING" id="4565.A0A3B6HYX7"/>
<dbReference type="SMR" id="A0A3B6HYX7"/>
<feature type="region of interest" description="Disordered" evidence="1">
    <location>
        <begin position="77"/>
        <end position="132"/>
    </location>
</feature>
<evidence type="ECO:0000256" key="1">
    <source>
        <dbReference type="SAM" id="MobiDB-lite"/>
    </source>
</evidence>
<feature type="region of interest" description="Disordered" evidence="1">
    <location>
        <begin position="193"/>
        <end position="212"/>
    </location>
</feature>
<gene>
    <name evidence="2" type="primary">LOC123087715</name>
</gene>
<feature type="region of interest" description="Disordered" evidence="1">
    <location>
        <begin position="260"/>
        <end position="282"/>
    </location>
</feature>
<proteinExistence type="predicted"/>
<protein>
    <submittedName>
        <fullName evidence="2">Uncharacterized protein</fullName>
    </submittedName>
</protein>
<evidence type="ECO:0000313" key="2">
    <source>
        <dbReference type="EnsemblPlants" id="TraesCS4A02G348500.1"/>
    </source>
</evidence>
<feature type="region of interest" description="Disordered" evidence="1">
    <location>
        <begin position="154"/>
        <end position="182"/>
    </location>
</feature>
<dbReference type="PANTHER" id="PTHR13359:SF2">
    <property type="entry name" value="LARGE RIBOSOMAL SUBUNIT PROTEIN ML40"/>
    <property type="match status" value="1"/>
</dbReference>
<feature type="compositionally biased region" description="Pro residues" evidence="1">
    <location>
        <begin position="103"/>
        <end position="115"/>
    </location>
</feature>
<accession>A0A3B6HYX7</accession>
<dbReference type="GO" id="GO:0005761">
    <property type="term" value="C:mitochondrial ribosome"/>
    <property type="evidence" value="ECO:0000318"/>
    <property type="project" value="GO_Central"/>
</dbReference>
<dbReference type="Gramene" id="TraesROB_scaffold_044868_01G000300.1">
    <property type="protein sequence ID" value="TraesROB_scaffold_044868_01G000300.1"/>
    <property type="gene ID" value="TraesROB_scaffold_044868_01G000300"/>
</dbReference>
<evidence type="ECO:0000313" key="3">
    <source>
        <dbReference type="Proteomes" id="UP000019116"/>
    </source>
</evidence>
<dbReference type="EnsemblPlants" id="TraesCS4A02G348500.1">
    <property type="protein sequence ID" value="TraesCS4A02G348500.1"/>
    <property type="gene ID" value="TraesCS4A02G348500"/>
</dbReference>
<dbReference type="Proteomes" id="UP000019116">
    <property type="component" value="Chromosome 4A"/>
</dbReference>
<keyword evidence="3" id="KW-1185">Reference proteome</keyword>